<keyword evidence="3" id="KW-1185">Reference proteome</keyword>
<dbReference type="AlphaFoldDB" id="A0A8X6TMB4"/>
<accession>A0A8X6TMB4</accession>
<gene>
    <name evidence="2" type="ORF">NPIL_358441</name>
</gene>
<reference evidence="2" key="1">
    <citation type="submission" date="2020-08" db="EMBL/GenBank/DDBJ databases">
        <title>Multicomponent nature underlies the extraordinary mechanical properties of spider dragline silk.</title>
        <authorList>
            <person name="Kono N."/>
            <person name="Nakamura H."/>
            <person name="Mori M."/>
            <person name="Yoshida Y."/>
            <person name="Ohtoshi R."/>
            <person name="Malay A.D."/>
            <person name="Moran D.A.P."/>
            <person name="Tomita M."/>
            <person name="Numata K."/>
            <person name="Arakawa K."/>
        </authorList>
    </citation>
    <scope>NUCLEOTIDE SEQUENCE</scope>
</reference>
<protein>
    <submittedName>
        <fullName evidence="2">Uncharacterized protein</fullName>
    </submittedName>
</protein>
<organism evidence="2 3">
    <name type="scientific">Nephila pilipes</name>
    <name type="common">Giant wood spider</name>
    <name type="synonym">Nephila maculata</name>
    <dbReference type="NCBI Taxonomy" id="299642"/>
    <lineage>
        <taxon>Eukaryota</taxon>
        <taxon>Metazoa</taxon>
        <taxon>Ecdysozoa</taxon>
        <taxon>Arthropoda</taxon>
        <taxon>Chelicerata</taxon>
        <taxon>Arachnida</taxon>
        <taxon>Araneae</taxon>
        <taxon>Araneomorphae</taxon>
        <taxon>Entelegynae</taxon>
        <taxon>Araneoidea</taxon>
        <taxon>Nephilidae</taxon>
        <taxon>Nephila</taxon>
    </lineage>
</organism>
<dbReference type="Proteomes" id="UP000887013">
    <property type="component" value="Unassembled WGS sequence"/>
</dbReference>
<comment type="caution">
    <text evidence="2">The sequence shown here is derived from an EMBL/GenBank/DDBJ whole genome shotgun (WGS) entry which is preliminary data.</text>
</comment>
<evidence type="ECO:0000313" key="3">
    <source>
        <dbReference type="Proteomes" id="UP000887013"/>
    </source>
</evidence>
<name>A0A8X6TMB4_NEPPI</name>
<feature type="compositionally biased region" description="Basic residues" evidence="1">
    <location>
        <begin position="1"/>
        <end position="12"/>
    </location>
</feature>
<dbReference type="EMBL" id="BMAW01061365">
    <property type="protein sequence ID" value="GFT30838.1"/>
    <property type="molecule type" value="Genomic_DNA"/>
</dbReference>
<dbReference type="OrthoDB" id="10417820at2759"/>
<proteinExistence type="predicted"/>
<sequence length="121" mass="13585">MSHSLSSRKKNTIFKNEGPFRNRSSLSRDKPSVTWKWVEQNAHVPAFPTVRLARPRKTATTSFSPSCVDIRSDGREIFVRCDAIVSLLMPLHLRFNAARSLVDRRAIILSPSHVVGATIGE</sequence>
<evidence type="ECO:0000313" key="2">
    <source>
        <dbReference type="EMBL" id="GFT30838.1"/>
    </source>
</evidence>
<evidence type="ECO:0000256" key="1">
    <source>
        <dbReference type="SAM" id="MobiDB-lite"/>
    </source>
</evidence>
<feature type="region of interest" description="Disordered" evidence="1">
    <location>
        <begin position="1"/>
        <end position="30"/>
    </location>
</feature>